<dbReference type="PANTHER" id="PTHR43133:SF46">
    <property type="entry name" value="RNA POLYMERASE SIGMA-70 FACTOR ECF SUBFAMILY"/>
    <property type="match status" value="1"/>
</dbReference>
<dbReference type="InterPro" id="IPR036388">
    <property type="entry name" value="WH-like_DNA-bd_sf"/>
</dbReference>
<dbReference type="Pfam" id="PF08281">
    <property type="entry name" value="Sigma70_r4_2"/>
    <property type="match status" value="1"/>
</dbReference>
<evidence type="ECO:0000313" key="8">
    <source>
        <dbReference type="Proteomes" id="UP000324133"/>
    </source>
</evidence>
<dbReference type="GO" id="GO:0006352">
    <property type="term" value="P:DNA-templated transcription initiation"/>
    <property type="evidence" value="ECO:0007669"/>
    <property type="project" value="InterPro"/>
</dbReference>
<comment type="caution">
    <text evidence="7">The sequence shown here is derived from an EMBL/GenBank/DDBJ whole genome shotgun (WGS) entry which is preliminary data.</text>
</comment>
<dbReference type="InterPro" id="IPR039425">
    <property type="entry name" value="RNA_pol_sigma-70-like"/>
</dbReference>
<dbReference type="InterPro" id="IPR007627">
    <property type="entry name" value="RNA_pol_sigma70_r2"/>
</dbReference>
<dbReference type="InterPro" id="IPR014284">
    <property type="entry name" value="RNA_pol_sigma-70_dom"/>
</dbReference>
<organism evidence="7 8">
    <name type="scientific">Rufibacter hautae</name>
    <dbReference type="NCBI Taxonomy" id="2595005"/>
    <lineage>
        <taxon>Bacteria</taxon>
        <taxon>Pseudomonadati</taxon>
        <taxon>Bacteroidota</taxon>
        <taxon>Cytophagia</taxon>
        <taxon>Cytophagales</taxon>
        <taxon>Hymenobacteraceae</taxon>
        <taxon>Rufibacter</taxon>
    </lineage>
</organism>
<dbReference type="SUPFAM" id="SSF88946">
    <property type="entry name" value="Sigma2 domain of RNA polymerase sigma factors"/>
    <property type="match status" value="1"/>
</dbReference>
<evidence type="ECO:0000256" key="2">
    <source>
        <dbReference type="ARBA" id="ARBA00023015"/>
    </source>
</evidence>
<evidence type="ECO:0000256" key="4">
    <source>
        <dbReference type="ARBA" id="ARBA00023163"/>
    </source>
</evidence>
<evidence type="ECO:0000256" key="1">
    <source>
        <dbReference type="ARBA" id="ARBA00010641"/>
    </source>
</evidence>
<dbReference type="AlphaFoldDB" id="A0A5B6TFB7"/>
<dbReference type="Pfam" id="PF04542">
    <property type="entry name" value="Sigma70_r2"/>
    <property type="match status" value="1"/>
</dbReference>
<keyword evidence="3" id="KW-0731">Sigma factor</keyword>
<dbReference type="Gene3D" id="1.10.10.10">
    <property type="entry name" value="Winged helix-like DNA-binding domain superfamily/Winged helix DNA-binding domain"/>
    <property type="match status" value="1"/>
</dbReference>
<dbReference type="GO" id="GO:0003677">
    <property type="term" value="F:DNA binding"/>
    <property type="evidence" value="ECO:0007669"/>
    <property type="project" value="InterPro"/>
</dbReference>
<dbReference type="Proteomes" id="UP000324133">
    <property type="component" value="Unassembled WGS sequence"/>
</dbReference>
<evidence type="ECO:0000256" key="3">
    <source>
        <dbReference type="ARBA" id="ARBA00023082"/>
    </source>
</evidence>
<comment type="similarity">
    <text evidence="1">Belongs to the sigma-70 factor family. ECF subfamily.</text>
</comment>
<dbReference type="RefSeq" id="WP_149091874.1">
    <property type="nucleotide sequence ID" value="NZ_VKKY01000002.1"/>
</dbReference>
<keyword evidence="4" id="KW-0804">Transcription</keyword>
<proteinExistence type="inferred from homology"/>
<evidence type="ECO:0000259" key="6">
    <source>
        <dbReference type="Pfam" id="PF08281"/>
    </source>
</evidence>
<reference evidence="7 8" key="1">
    <citation type="submission" date="2019-07" db="EMBL/GenBank/DDBJ databases">
        <title>Rufibacter sp. nov., isolated from lake sediment.</title>
        <authorList>
            <person name="Qu J.-H."/>
        </authorList>
    </citation>
    <scope>NUCLEOTIDE SEQUENCE [LARGE SCALE GENOMIC DNA]</scope>
    <source>
        <strain evidence="7 8">NBS58-1</strain>
    </source>
</reference>
<dbReference type="OrthoDB" id="1493925at2"/>
<feature type="domain" description="RNA polymerase sigma-70 region 2" evidence="5">
    <location>
        <begin position="27"/>
        <end position="91"/>
    </location>
</feature>
<dbReference type="GO" id="GO:0016987">
    <property type="term" value="F:sigma factor activity"/>
    <property type="evidence" value="ECO:0007669"/>
    <property type="project" value="UniProtKB-KW"/>
</dbReference>
<accession>A0A5B6TFB7</accession>
<feature type="domain" description="RNA polymerase sigma factor 70 region 4 type 2" evidence="6">
    <location>
        <begin position="120"/>
        <end position="172"/>
    </location>
</feature>
<name>A0A5B6TFB7_9BACT</name>
<gene>
    <name evidence="7" type="ORF">FOA19_16525</name>
</gene>
<dbReference type="InterPro" id="IPR013325">
    <property type="entry name" value="RNA_pol_sigma_r2"/>
</dbReference>
<sequence length="188" mass="21811">MIDTDSKVVEELLRGCLQNNREAQRKLYQHFYGYAMSICVRYSKDDEEAKEVLNDGFMKVFTKLKQYDQKKSFKGWVRRIMINTALDNYRHNLKHYHGADLEDASPVADRADIVGNLNYEYLISLIQQLSPAYKAVFNLYVIDGYNHEEIAEILGISSGTSKSNLSKARANLREILKKSRVDELEQYV</sequence>
<dbReference type="EMBL" id="VKKY01000002">
    <property type="protein sequence ID" value="KAA3438818.1"/>
    <property type="molecule type" value="Genomic_DNA"/>
</dbReference>
<dbReference type="InterPro" id="IPR013249">
    <property type="entry name" value="RNA_pol_sigma70_r4_t2"/>
</dbReference>
<keyword evidence="8" id="KW-1185">Reference proteome</keyword>
<dbReference type="SUPFAM" id="SSF88659">
    <property type="entry name" value="Sigma3 and sigma4 domains of RNA polymerase sigma factors"/>
    <property type="match status" value="1"/>
</dbReference>
<dbReference type="Gene3D" id="1.10.1740.10">
    <property type="match status" value="1"/>
</dbReference>
<dbReference type="CDD" id="cd06171">
    <property type="entry name" value="Sigma70_r4"/>
    <property type="match status" value="1"/>
</dbReference>
<dbReference type="PANTHER" id="PTHR43133">
    <property type="entry name" value="RNA POLYMERASE ECF-TYPE SIGMA FACTO"/>
    <property type="match status" value="1"/>
</dbReference>
<dbReference type="NCBIfam" id="TIGR02937">
    <property type="entry name" value="sigma70-ECF"/>
    <property type="match status" value="1"/>
</dbReference>
<keyword evidence="2" id="KW-0805">Transcription regulation</keyword>
<dbReference type="InterPro" id="IPR013324">
    <property type="entry name" value="RNA_pol_sigma_r3/r4-like"/>
</dbReference>
<evidence type="ECO:0000259" key="5">
    <source>
        <dbReference type="Pfam" id="PF04542"/>
    </source>
</evidence>
<protein>
    <submittedName>
        <fullName evidence="7">RNA polymerase sigma factor</fullName>
    </submittedName>
</protein>
<evidence type="ECO:0000313" key="7">
    <source>
        <dbReference type="EMBL" id="KAA3438818.1"/>
    </source>
</evidence>